<keyword evidence="2" id="KW-1185">Reference proteome</keyword>
<dbReference type="RefSeq" id="WP_234614933.1">
    <property type="nucleotide sequence ID" value="NZ_CP098806.1"/>
</dbReference>
<dbReference type="EMBL" id="JAJTTA010000003">
    <property type="protein sequence ID" value="MCF0042061.1"/>
    <property type="molecule type" value="Genomic_DNA"/>
</dbReference>
<gene>
    <name evidence="1" type="ORF">LXM24_18285</name>
</gene>
<comment type="caution">
    <text evidence="1">The sequence shown here is derived from an EMBL/GenBank/DDBJ whole genome shotgun (WGS) entry which is preliminary data.</text>
</comment>
<sequence length="145" mass="17026">MKHHYYPYRASENYLSFAFESQSLTKRIAKEVEFLLIEEDLYNLAFGDLDENGMIDDLSVSNNKDMRLVLATVIQTIIVFFEIYPDKRVLFRGSTPARTRLYQIIINKEKANWQSHFIIEGLIGDDTETFQAEKNYSAFVIRKKL</sequence>
<evidence type="ECO:0000313" key="2">
    <source>
        <dbReference type="Proteomes" id="UP001139700"/>
    </source>
</evidence>
<dbReference type="AlphaFoldDB" id="A0A9X1PB85"/>
<name>A0A9X1PB85_9BACT</name>
<proteinExistence type="predicted"/>
<accession>A0A9X1PB85</accession>
<dbReference type="Pfam" id="PF22028">
    <property type="entry name" value="DUF6934"/>
    <property type="match status" value="1"/>
</dbReference>
<dbReference type="InterPro" id="IPR053865">
    <property type="entry name" value="DUF6934"/>
</dbReference>
<organism evidence="1 2">
    <name type="scientific">Dyadobacter fanqingshengii</name>
    <dbReference type="NCBI Taxonomy" id="2906443"/>
    <lineage>
        <taxon>Bacteria</taxon>
        <taxon>Pseudomonadati</taxon>
        <taxon>Bacteroidota</taxon>
        <taxon>Cytophagia</taxon>
        <taxon>Cytophagales</taxon>
        <taxon>Spirosomataceae</taxon>
        <taxon>Dyadobacter</taxon>
    </lineage>
</organism>
<reference evidence="1" key="1">
    <citation type="submission" date="2021-12" db="EMBL/GenBank/DDBJ databases">
        <title>Novel species in genus Dyadobacter.</title>
        <authorList>
            <person name="Ma C."/>
        </authorList>
    </citation>
    <scope>NUCLEOTIDE SEQUENCE</scope>
    <source>
        <strain evidence="1">CY399</strain>
    </source>
</reference>
<dbReference type="Proteomes" id="UP001139700">
    <property type="component" value="Unassembled WGS sequence"/>
</dbReference>
<evidence type="ECO:0000313" key="1">
    <source>
        <dbReference type="EMBL" id="MCF0042061.1"/>
    </source>
</evidence>
<protein>
    <submittedName>
        <fullName evidence="1">Uncharacterized protein</fullName>
    </submittedName>
</protein>